<dbReference type="GO" id="GO:0004715">
    <property type="term" value="F:non-membrane spanning protein tyrosine kinase activity"/>
    <property type="evidence" value="ECO:0007669"/>
    <property type="project" value="UniProtKB-EC"/>
</dbReference>
<dbReference type="OMA" id="SHPQCQS"/>
<evidence type="ECO:0000256" key="6">
    <source>
        <dbReference type="ARBA" id="ARBA00022525"/>
    </source>
</evidence>
<keyword evidence="10" id="KW-0547">Nucleotide-binding</keyword>
<evidence type="ECO:0000256" key="19">
    <source>
        <dbReference type="ARBA" id="ARBA00051942"/>
    </source>
</evidence>
<evidence type="ECO:0000256" key="17">
    <source>
        <dbReference type="ARBA" id="ARBA00023137"/>
    </source>
</evidence>
<evidence type="ECO:0000256" key="24">
    <source>
        <dbReference type="ARBA" id="ARBA00082327"/>
    </source>
</evidence>
<dbReference type="GO" id="GO:0005524">
    <property type="term" value="F:ATP binding"/>
    <property type="evidence" value="ECO:0007669"/>
    <property type="project" value="UniProtKB-KW"/>
</dbReference>
<dbReference type="OrthoDB" id="4062651at2759"/>
<keyword evidence="13" id="KW-0067">ATP-binding</keyword>
<keyword evidence="14" id="KW-0892">Osteogenesis</keyword>
<dbReference type="GO" id="GO:0030154">
    <property type="term" value="P:cell differentiation"/>
    <property type="evidence" value="ECO:0007669"/>
    <property type="project" value="UniProtKB-KW"/>
</dbReference>
<dbReference type="Gene3D" id="1.10.510.10">
    <property type="entry name" value="Transferase(Phosphotransferase) domain 1"/>
    <property type="match status" value="1"/>
</dbReference>
<dbReference type="FunFam" id="1.10.510.10:FF:000552">
    <property type="entry name" value="extracellular tyrosine-protein kinase PKDCC isoform X5"/>
    <property type="match status" value="1"/>
</dbReference>
<dbReference type="GO" id="GO:0005794">
    <property type="term" value="C:Golgi apparatus"/>
    <property type="evidence" value="ECO:0007669"/>
    <property type="project" value="UniProtKB-SubCell"/>
</dbReference>
<dbReference type="InterPro" id="IPR000719">
    <property type="entry name" value="Prot_kinase_dom"/>
</dbReference>
<evidence type="ECO:0000313" key="27">
    <source>
        <dbReference type="EMBL" id="GCB73781.1"/>
    </source>
</evidence>
<evidence type="ECO:0000256" key="7">
    <source>
        <dbReference type="ARBA" id="ARBA00022553"/>
    </source>
</evidence>
<evidence type="ECO:0000256" key="5">
    <source>
        <dbReference type="ARBA" id="ARBA00022473"/>
    </source>
</evidence>
<keyword evidence="11" id="KW-0418">Kinase</keyword>
<sequence length="484" mass="55237">MTGKLCIASLSAALVVTSALVILKLAARSQWRREVDKRSRDPGRQLSRSGPRELLDELEDRELETIRYQEEAVRRPRAALFSTPDRVPGSWPGRPRGAGHVSSDWWGRAGRAVGDPLGCSEFRNITGIEFLGSGYTKTVLKGTLQDGTPIALKTVNSQGDEVMRCVRRYGQTRDCHRLAAFKIIKEISLLQKLQHPNVIQLYGQCYHGRLEDEPVITAMMELGTPVEMIQLLQTPWEERFRICLSLVKLLHYLAHSPLGSVLLLDFQPRQFVIVDGELKVTDLDDVSTEELSCKADSDCVLEFPTRNFNLPCTAEGKCHKINEKRNLYNAFRFFFTYLLPYSAPPALTPLLCEIMNATGDLRYGINKTLYAFEDVLYLYKSGFHHNHSQSWLEDYKIFEGFRIQDHSDYKCWPSYNHQGCLLSVYNKEEAATICHSQQQCQSFIFTQRTTWLGRYLVSFRSSTELVLDVNSTVYMKSSSFKALM</sequence>
<evidence type="ECO:0000256" key="4">
    <source>
        <dbReference type="ARBA" id="ARBA00022448"/>
    </source>
</evidence>
<evidence type="ECO:0000256" key="23">
    <source>
        <dbReference type="ARBA" id="ARBA00080589"/>
    </source>
</evidence>
<evidence type="ECO:0000256" key="11">
    <source>
        <dbReference type="ARBA" id="ARBA00022777"/>
    </source>
</evidence>
<evidence type="ECO:0000256" key="10">
    <source>
        <dbReference type="ARBA" id="ARBA00022741"/>
    </source>
</evidence>
<keyword evidence="15" id="KW-0653">Protein transport</keyword>
<evidence type="ECO:0000256" key="12">
    <source>
        <dbReference type="ARBA" id="ARBA00022782"/>
    </source>
</evidence>
<keyword evidence="17" id="KW-0829">Tyrosine-protein kinase</keyword>
<dbReference type="InterPro" id="IPR022049">
    <property type="entry name" value="FAM69_kinase_dom"/>
</dbReference>
<evidence type="ECO:0000256" key="15">
    <source>
        <dbReference type="ARBA" id="ARBA00022927"/>
    </source>
</evidence>
<evidence type="ECO:0000256" key="9">
    <source>
        <dbReference type="ARBA" id="ARBA00022729"/>
    </source>
</evidence>
<dbReference type="EMBL" id="BFAA01000740">
    <property type="protein sequence ID" value="GCB73781.1"/>
    <property type="molecule type" value="Genomic_DNA"/>
</dbReference>
<dbReference type="PROSITE" id="PS50011">
    <property type="entry name" value="PROTEIN_KINASE_DOM"/>
    <property type="match status" value="1"/>
</dbReference>
<keyword evidence="7" id="KW-0597">Phosphoprotein</keyword>
<evidence type="ECO:0000256" key="25">
    <source>
        <dbReference type="SAM" id="MobiDB-lite"/>
    </source>
</evidence>
<feature type="compositionally biased region" description="Basic and acidic residues" evidence="25">
    <location>
        <begin position="34"/>
        <end position="43"/>
    </location>
</feature>
<evidence type="ECO:0000256" key="3">
    <source>
        <dbReference type="ARBA" id="ARBA00011903"/>
    </source>
</evidence>
<keyword evidence="9" id="KW-0732">Signal</keyword>
<evidence type="ECO:0000256" key="13">
    <source>
        <dbReference type="ARBA" id="ARBA00022840"/>
    </source>
</evidence>
<keyword evidence="8" id="KW-0808">Transferase</keyword>
<evidence type="ECO:0000256" key="8">
    <source>
        <dbReference type="ARBA" id="ARBA00022679"/>
    </source>
</evidence>
<dbReference type="InterPro" id="IPR042983">
    <property type="entry name" value="PKDCC"/>
</dbReference>
<evidence type="ECO:0000256" key="18">
    <source>
        <dbReference type="ARBA" id="ARBA00023180"/>
    </source>
</evidence>
<dbReference type="STRING" id="75743.A0A401PL22"/>
<evidence type="ECO:0000256" key="21">
    <source>
        <dbReference type="ARBA" id="ARBA00078617"/>
    </source>
</evidence>
<evidence type="ECO:0000256" key="1">
    <source>
        <dbReference type="ARBA" id="ARBA00004555"/>
    </source>
</evidence>
<dbReference type="GO" id="GO:0015031">
    <property type="term" value="P:protein transport"/>
    <property type="evidence" value="ECO:0007669"/>
    <property type="project" value="UniProtKB-KW"/>
</dbReference>
<gene>
    <name evidence="27" type="ORF">scyTo_0002863</name>
</gene>
<keyword evidence="28" id="KW-1185">Reference proteome</keyword>
<evidence type="ECO:0000256" key="2">
    <source>
        <dbReference type="ARBA" id="ARBA00004613"/>
    </source>
</evidence>
<organism evidence="27 28">
    <name type="scientific">Scyliorhinus torazame</name>
    <name type="common">Cloudy catshark</name>
    <name type="synonym">Catulus torazame</name>
    <dbReference type="NCBI Taxonomy" id="75743"/>
    <lineage>
        <taxon>Eukaryota</taxon>
        <taxon>Metazoa</taxon>
        <taxon>Chordata</taxon>
        <taxon>Craniata</taxon>
        <taxon>Vertebrata</taxon>
        <taxon>Chondrichthyes</taxon>
        <taxon>Elasmobranchii</taxon>
        <taxon>Galeomorphii</taxon>
        <taxon>Galeoidea</taxon>
        <taxon>Carcharhiniformes</taxon>
        <taxon>Scyliorhinidae</taxon>
        <taxon>Scyliorhinus</taxon>
    </lineage>
</organism>
<dbReference type="PANTHER" id="PTHR46448:SF2">
    <property type="entry name" value="PROTEIN KINASE DOMAIN-CONTAINING PROTEIN"/>
    <property type="match status" value="1"/>
</dbReference>
<feature type="region of interest" description="Disordered" evidence="25">
    <location>
        <begin position="34"/>
        <end position="53"/>
    </location>
</feature>
<evidence type="ECO:0000256" key="16">
    <source>
        <dbReference type="ARBA" id="ARBA00023034"/>
    </source>
</evidence>
<feature type="domain" description="Protein kinase" evidence="26">
    <location>
        <begin position="125"/>
        <end position="484"/>
    </location>
</feature>
<accession>A0A401PL22</accession>
<evidence type="ECO:0000256" key="22">
    <source>
        <dbReference type="ARBA" id="ARBA00079014"/>
    </source>
</evidence>
<dbReference type="GO" id="GO:0005576">
    <property type="term" value="C:extracellular region"/>
    <property type="evidence" value="ECO:0007669"/>
    <property type="project" value="UniProtKB-SubCell"/>
</dbReference>
<keyword evidence="4" id="KW-0813">Transport</keyword>
<comment type="catalytic activity">
    <reaction evidence="19">
        <text>L-tyrosyl-[protein] + ATP = O-phospho-L-tyrosyl-[protein] + ADP + H(+)</text>
        <dbReference type="Rhea" id="RHEA:10596"/>
        <dbReference type="Rhea" id="RHEA-COMP:10136"/>
        <dbReference type="Rhea" id="RHEA-COMP:20101"/>
        <dbReference type="ChEBI" id="CHEBI:15378"/>
        <dbReference type="ChEBI" id="CHEBI:30616"/>
        <dbReference type="ChEBI" id="CHEBI:46858"/>
        <dbReference type="ChEBI" id="CHEBI:61978"/>
        <dbReference type="ChEBI" id="CHEBI:456216"/>
        <dbReference type="EC" id="2.7.10.2"/>
    </reaction>
    <physiologicalReaction direction="left-to-right" evidence="19">
        <dbReference type="Rhea" id="RHEA:10597"/>
    </physiologicalReaction>
</comment>
<comment type="subcellular location">
    <subcellularLocation>
        <location evidence="1">Golgi apparatus</location>
    </subcellularLocation>
    <subcellularLocation>
        <location evidence="2">Secreted</location>
    </subcellularLocation>
</comment>
<dbReference type="PANTHER" id="PTHR46448">
    <property type="entry name" value="PROTEIN KINASE DOMAIN-CONTAINING PROTEIN"/>
    <property type="match status" value="1"/>
</dbReference>
<dbReference type="InterPro" id="IPR011009">
    <property type="entry name" value="Kinase-like_dom_sf"/>
</dbReference>
<reference evidence="27 28" key="1">
    <citation type="journal article" date="2018" name="Nat. Ecol. Evol.">
        <title>Shark genomes provide insights into elasmobranch evolution and the origin of vertebrates.</title>
        <authorList>
            <person name="Hara Y"/>
            <person name="Yamaguchi K"/>
            <person name="Onimaru K"/>
            <person name="Kadota M"/>
            <person name="Koyanagi M"/>
            <person name="Keeley SD"/>
            <person name="Tatsumi K"/>
            <person name="Tanaka K"/>
            <person name="Motone F"/>
            <person name="Kageyama Y"/>
            <person name="Nozu R"/>
            <person name="Adachi N"/>
            <person name="Nishimura O"/>
            <person name="Nakagawa R"/>
            <person name="Tanegashima C"/>
            <person name="Kiyatake I"/>
            <person name="Matsumoto R"/>
            <person name="Murakumo K"/>
            <person name="Nishida K"/>
            <person name="Terakita A"/>
            <person name="Kuratani S"/>
            <person name="Sato K"/>
            <person name="Hyodo S Kuraku.S."/>
        </authorList>
    </citation>
    <scope>NUCLEOTIDE SEQUENCE [LARGE SCALE GENOMIC DNA]</scope>
</reference>
<keyword evidence="12" id="KW-0221">Differentiation</keyword>
<evidence type="ECO:0000256" key="14">
    <source>
        <dbReference type="ARBA" id="ARBA00022855"/>
    </source>
</evidence>
<dbReference type="Proteomes" id="UP000288216">
    <property type="component" value="Unassembled WGS sequence"/>
</dbReference>
<dbReference type="SUPFAM" id="SSF56112">
    <property type="entry name" value="Protein kinase-like (PK-like)"/>
    <property type="match status" value="1"/>
</dbReference>
<comment type="caution">
    <text evidence="27">The sequence shown here is derived from an EMBL/GenBank/DDBJ whole genome shotgun (WGS) entry which is preliminary data.</text>
</comment>
<evidence type="ECO:0000259" key="26">
    <source>
        <dbReference type="PROSITE" id="PS50011"/>
    </source>
</evidence>
<keyword evidence="16" id="KW-0333">Golgi apparatus</keyword>
<dbReference type="Pfam" id="PF12260">
    <property type="entry name" value="PIP49_C"/>
    <property type="match status" value="1"/>
</dbReference>
<evidence type="ECO:0000313" key="28">
    <source>
        <dbReference type="Proteomes" id="UP000288216"/>
    </source>
</evidence>
<keyword evidence="6" id="KW-0964">Secreted</keyword>
<name>A0A401PL22_SCYTO</name>
<dbReference type="AlphaFoldDB" id="A0A401PL22"/>
<evidence type="ECO:0000256" key="20">
    <source>
        <dbReference type="ARBA" id="ARBA00072258"/>
    </source>
</evidence>
<keyword evidence="5" id="KW-0217">Developmental protein</keyword>
<keyword evidence="18" id="KW-0325">Glycoprotein</keyword>
<proteinExistence type="predicted"/>
<dbReference type="GO" id="GO:0001503">
    <property type="term" value="P:ossification"/>
    <property type="evidence" value="ECO:0007669"/>
    <property type="project" value="UniProtKB-KW"/>
</dbReference>
<dbReference type="EC" id="2.7.10.2" evidence="3"/>
<protein>
    <recommendedName>
        <fullName evidence="20">Extracellular tyrosine-protein kinase PKDCC</fullName>
        <ecNumber evidence="3">2.7.10.2</ecNumber>
    </recommendedName>
    <alternativeName>
        <fullName evidence="21">Protein kinase domain-containing protein, cytoplasmic</fullName>
    </alternativeName>
    <alternativeName>
        <fullName evidence="22">Protein kinase-like protein SgK493</fullName>
    </alternativeName>
    <alternativeName>
        <fullName evidence="23">Sugen kinase 493</fullName>
    </alternativeName>
    <alternativeName>
        <fullName evidence="24">Vertebrate lonesome kinase</fullName>
    </alternativeName>
</protein>
<dbReference type="GO" id="GO:0001501">
    <property type="term" value="P:skeletal system development"/>
    <property type="evidence" value="ECO:0007669"/>
    <property type="project" value="TreeGrafter"/>
</dbReference>